<sequence length="141" mass="15108">MEAVSITSPPNPSIPEHHSSQPIELLGKALASEDFCINTAWLLYKWPSSSFTSSPSAANPKVVWTPGSLSLSALHADSLPASHSCFLAGSGAKIRSRTIFEPINTLTVGRLRYNGPSPPGEERVPSVKSLRESCFASIYVL</sequence>
<name>A0A8H6E6F1_PETAA</name>
<dbReference type="Proteomes" id="UP000541154">
    <property type="component" value="Unassembled WGS sequence"/>
</dbReference>
<dbReference type="AlphaFoldDB" id="A0A8H6E6F1"/>
<reference evidence="1 2" key="1">
    <citation type="submission" date="2019-04" db="EMBL/GenBank/DDBJ databases">
        <title>Aspergillus burnettii sp. nov., novel species from soil in southeast Queensland.</title>
        <authorList>
            <person name="Gilchrist C.L.M."/>
            <person name="Pitt J.I."/>
            <person name="Lange L."/>
            <person name="Lacey H.J."/>
            <person name="Vuong D."/>
            <person name="Midgley D.J."/>
            <person name="Greenfield P."/>
            <person name="Bradbury M."/>
            <person name="Lacey E."/>
            <person name="Busk P.K."/>
            <person name="Pilgaard B."/>
            <person name="Chooi Y.H."/>
            <person name="Piggott A.M."/>
        </authorList>
    </citation>
    <scope>NUCLEOTIDE SEQUENCE [LARGE SCALE GENOMIC DNA]</scope>
    <source>
        <strain evidence="1 2">FRR 5400</strain>
    </source>
</reference>
<proteinExistence type="predicted"/>
<dbReference type="EMBL" id="SPNV01000148">
    <property type="protein sequence ID" value="KAF5859920.1"/>
    <property type="molecule type" value="Genomic_DNA"/>
</dbReference>
<accession>A0A8H6E6F1</accession>
<organism evidence="1 2">
    <name type="scientific">Petromyces alliaceus</name>
    <name type="common">Aspergillus alliaceus</name>
    <dbReference type="NCBI Taxonomy" id="209559"/>
    <lineage>
        <taxon>Eukaryota</taxon>
        <taxon>Fungi</taxon>
        <taxon>Dikarya</taxon>
        <taxon>Ascomycota</taxon>
        <taxon>Pezizomycotina</taxon>
        <taxon>Eurotiomycetes</taxon>
        <taxon>Eurotiomycetidae</taxon>
        <taxon>Eurotiales</taxon>
        <taxon>Aspergillaceae</taxon>
        <taxon>Aspergillus</taxon>
        <taxon>Aspergillus subgen. Circumdati</taxon>
    </lineage>
</organism>
<protein>
    <submittedName>
        <fullName evidence="1">Uncharacterized protein</fullName>
    </submittedName>
</protein>
<gene>
    <name evidence="1" type="ORF">ETB97_002234</name>
</gene>
<evidence type="ECO:0000313" key="2">
    <source>
        <dbReference type="Proteomes" id="UP000541154"/>
    </source>
</evidence>
<evidence type="ECO:0000313" key="1">
    <source>
        <dbReference type="EMBL" id="KAF5859920.1"/>
    </source>
</evidence>
<comment type="caution">
    <text evidence="1">The sequence shown here is derived from an EMBL/GenBank/DDBJ whole genome shotgun (WGS) entry which is preliminary data.</text>
</comment>
<keyword evidence="2" id="KW-1185">Reference proteome</keyword>